<dbReference type="AlphaFoldDB" id="A0A024VFU3"/>
<evidence type="ECO:0000313" key="7">
    <source>
        <dbReference type="EMBL" id="ETW27065.1"/>
    </source>
</evidence>
<reference evidence="7 8" key="2">
    <citation type="submission" date="2013-02" db="EMBL/GenBank/DDBJ databases">
        <title>The Genome Sequence of Plasmodium falciparum FCH/4.</title>
        <authorList>
            <consortium name="The Broad Institute Genome Sequencing Platform"/>
            <consortium name="The Broad Institute Genome Sequencing Center for Infectious Disease"/>
            <person name="Neafsey D."/>
            <person name="Cheeseman I."/>
            <person name="Volkman S."/>
            <person name="Adams J."/>
            <person name="Walker B."/>
            <person name="Young S.K."/>
            <person name="Zeng Q."/>
            <person name="Gargeya S."/>
            <person name="Fitzgerald M."/>
            <person name="Haas B."/>
            <person name="Abouelleil A."/>
            <person name="Alvarado L."/>
            <person name="Arachchi H.M."/>
            <person name="Berlin A.M."/>
            <person name="Chapman S.B."/>
            <person name="Dewar J."/>
            <person name="Goldberg J."/>
            <person name="Griggs A."/>
            <person name="Gujja S."/>
            <person name="Hansen M."/>
            <person name="Howarth C."/>
            <person name="Imamovic A."/>
            <person name="Larimer J."/>
            <person name="McCowan C."/>
            <person name="Murphy C."/>
            <person name="Neiman D."/>
            <person name="Pearson M."/>
            <person name="Priest M."/>
            <person name="Roberts A."/>
            <person name="Saif S."/>
            <person name="Shea T."/>
            <person name="Sisk P."/>
            <person name="Sykes S."/>
            <person name="Wortman J."/>
            <person name="Nusbaum C."/>
            <person name="Birren B."/>
        </authorList>
    </citation>
    <scope>NUCLEOTIDE SEQUENCE [LARGE SCALE GENOMIC DNA]</scope>
    <source>
        <strain evidence="7 8">FCH/4</strain>
    </source>
</reference>
<organism evidence="7 8">
    <name type="scientific">Plasmodium falciparum FCH/4</name>
    <dbReference type="NCBI Taxonomy" id="1036724"/>
    <lineage>
        <taxon>Eukaryota</taxon>
        <taxon>Sar</taxon>
        <taxon>Alveolata</taxon>
        <taxon>Apicomplexa</taxon>
        <taxon>Aconoidasida</taxon>
        <taxon>Haemosporida</taxon>
        <taxon>Plasmodiidae</taxon>
        <taxon>Plasmodium</taxon>
        <taxon>Plasmodium (Laverania)</taxon>
    </lineage>
</organism>
<dbReference type="InterPro" id="IPR054595">
    <property type="entry name" value="DBL_C"/>
</dbReference>
<dbReference type="Gene3D" id="1.20.58.830">
    <property type="match status" value="1"/>
</dbReference>
<dbReference type="GO" id="GO:0046789">
    <property type="term" value="F:host cell surface receptor binding"/>
    <property type="evidence" value="ECO:0007669"/>
    <property type="project" value="InterPro"/>
</dbReference>
<reference evidence="7 8" key="1">
    <citation type="submission" date="2013-02" db="EMBL/GenBank/DDBJ databases">
        <title>The Genome Annotation of Plasmodium falciparum FCH/4.</title>
        <authorList>
            <consortium name="The Broad Institute Genome Sequencing Platform"/>
            <consortium name="The Broad Institute Genome Sequencing Center for Infectious Disease"/>
            <person name="Neafsey D."/>
            <person name="Hoffman S."/>
            <person name="Volkman S."/>
            <person name="Rosenthal P."/>
            <person name="Walker B."/>
            <person name="Young S.K."/>
            <person name="Zeng Q."/>
            <person name="Gargeya S."/>
            <person name="Fitzgerald M."/>
            <person name="Haas B."/>
            <person name="Abouelleil A."/>
            <person name="Allen A.W."/>
            <person name="Alvarado L."/>
            <person name="Arachchi H.M."/>
            <person name="Berlin A.M."/>
            <person name="Chapman S.B."/>
            <person name="Gainer-Dewar J."/>
            <person name="Goldberg J."/>
            <person name="Griggs A."/>
            <person name="Gujja S."/>
            <person name="Hansen M."/>
            <person name="Howarth C."/>
            <person name="Imamovic A."/>
            <person name="Ireland A."/>
            <person name="Larimer J."/>
            <person name="McCowan C."/>
            <person name="Murphy C."/>
            <person name="Pearson M."/>
            <person name="Poon T.W."/>
            <person name="Priest M."/>
            <person name="Roberts A."/>
            <person name="Saif S."/>
            <person name="Shea T."/>
            <person name="Sisk P."/>
            <person name="Sykes S."/>
            <person name="Wortman J."/>
            <person name="Nusbaum C."/>
            <person name="Birren B."/>
        </authorList>
    </citation>
    <scope>NUCLEOTIDE SEQUENCE [LARGE SCALE GENOMIC DNA]</scope>
    <source>
        <strain evidence="7 8">FCH/4</strain>
    </source>
</reference>
<gene>
    <name evidence="7" type="ORF">PFFCH_05512</name>
</gene>
<feature type="domain" description="Cysteine-rich interdomain region 1 gamma" evidence="5">
    <location>
        <begin position="409"/>
        <end position="458"/>
    </location>
</feature>
<feature type="region of interest" description="Disordered" evidence="1">
    <location>
        <begin position="173"/>
        <end position="200"/>
    </location>
</feature>
<dbReference type="Proteomes" id="UP000030656">
    <property type="component" value="Unassembled WGS sequence"/>
</dbReference>
<evidence type="ECO:0000259" key="4">
    <source>
        <dbReference type="Pfam" id="PF05424"/>
    </source>
</evidence>
<dbReference type="FunFam" id="1.20.58.1930:FF:000001">
    <property type="entry name" value="Erythrocyte membrane protein 1, PfEMP1"/>
    <property type="match status" value="1"/>
</dbReference>
<proteinExistence type="predicted"/>
<evidence type="ECO:0000256" key="1">
    <source>
        <dbReference type="SAM" id="MobiDB-lite"/>
    </source>
</evidence>
<dbReference type="SUPFAM" id="SSF140924">
    <property type="entry name" value="Duffy binding domain-like"/>
    <property type="match status" value="2"/>
</dbReference>
<dbReference type="Pfam" id="PF03011">
    <property type="entry name" value="PFEMP"/>
    <property type="match status" value="1"/>
</dbReference>
<dbReference type="FunFam" id="1.20.58.830:FF:000001">
    <property type="entry name" value="Erythrocyte membrane protein 1, PfEMP1"/>
    <property type="match status" value="1"/>
</dbReference>
<dbReference type="Pfam" id="PF18562">
    <property type="entry name" value="CIDR1_gamma"/>
    <property type="match status" value="1"/>
</dbReference>
<dbReference type="EMBL" id="KI928119">
    <property type="protein sequence ID" value="ETW27065.1"/>
    <property type="molecule type" value="Genomic_DNA"/>
</dbReference>
<dbReference type="InterPro" id="IPR041480">
    <property type="entry name" value="CIDR1_gamma"/>
</dbReference>
<dbReference type="InterPro" id="IPR004258">
    <property type="entry name" value="DBL"/>
</dbReference>
<dbReference type="Gene3D" id="1.20.1310.20">
    <property type="entry name" value="Duffy-antigen binding domain"/>
    <property type="match status" value="1"/>
</dbReference>
<feature type="region of interest" description="Disordered" evidence="1">
    <location>
        <begin position="1"/>
        <end position="58"/>
    </location>
</feature>
<evidence type="ECO:0000259" key="6">
    <source>
        <dbReference type="Pfam" id="PF22672"/>
    </source>
</evidence>
<feature type="domain" description="Duffy-antigen binding" evidence="4">
    <location>
        <begin position="2"/>
        <end position="164"/>
    </location>
</feature>
<dbReference type="InterPro" id="IPR008602">
    <property type="entry name" value="Duffy-antigen-binding"/>
</dbReference>
<evidence type="ECO:0000259" key="5">
    <source>
        <dbReference type="Pfam" id="PF18562"/>
    </source>
</evidence>
<evidence type="ECO:0000256" key="2">
    <source>
        <dbReference type="SAM" id="Phobius"/>
    </source>
</evidence>
<accession>A0A024VFU3</accession>
<evidence type="ECO:0008006" key="9">
    <source>
        <dbReference type="Google" id="ProtNLM"/>
    </source>
</evidence>
<dbReference type="Pfam" id="PF05424">
    <property type="entry name" value="Duffy_binding"/>
    <property type="match status" value="1"/>
</dbReference>
<name>A0A024VFU3_PLAFA</name>
<keyword evidence="2" id="KW-1133">Transmembrane helix</keyword>
<feature type="compositionally biased region" description="Basic and acidic residues" evidence="1">
    <location>
        <begin position="614"/>
        <end position="623"/>
    </location>
</feature>
<evidence type="ECO:0000313" key="8">
    <source>
        <dbReference type="Proteomes" id="UP000030656"/>
    </source>
</evidence>
<dbReference type="Pfam" id="PF22672">
    <property type="entry name" value="DBL_C"/>
    <property type="match status" value="1"/>
</dbReference>
<dbReference type="OrthoDB" id="10574214at2759"/>
<keyword evidence="2" id="KW-0812">Transmembrane</keyword>
<dbReference type="InterPro" id="IPR042202">
    <property type="entry name" value="Duffy-ag-bd_sf"/>
</dbReference>
<evidence type="ECO:0000259" key="3">
    <source>
        <dbReference type="Pfam" id="PF03011"/>
    </source>
</evidence>
<feature type="domain" description="Duffy-binding-like" evidence="6">
    <location>
        <begin position="214"/>
        <end position="361"/>
    </location>
</feature>
<feature type="compositionally biased region" description="Acidic residues" evidence="1">
    <location>
        <begin position="636"/>
        <end position="649"/>
    </location>
</feature>
<dbReference type="GO" id="GO:0016020">
    <property type="term" value="C:membrane"/>
    <property type="evidence" value="ECO:0007669"/>
    <property type="project" value="InterPro"/>
</dbReference>
<protein>
    <recommendedName>
        <fullName evidence="9">Duffy-binding-like domain-containing protein</fullName>
    </recommendedName>
</protein>
<feature type="region of interest" description="Disordered" evidence="1">
    <location>
        <begin position="613"/>
        <end position="730"/>
    </location>
</feature>
<keyword evidence="2" id="KW-0472">Membrane</keyword>
<dbReference type="Gene3D" id="1.20.58.1930">
    <property type="match status" value="1"/>
</dbReference>
<feature type="compositionally biased region" description="Polar residues" evidence="1">
    <location>
        <begin position="183"/>
        <end position="200"/>
    </location>
</feature>
<feature type="non-terminal residue" evidence="7">
    <location>
        <position position="762"/>
    </location>
</feature>
<feature type="compositionally biased region" description="Pro residues" evidence="1">
    <location>
        <begin position="681"/>
        <end position="706"/>
    </location>
</feature>
<feature type="transmembrane region" description="Helical" evidence="2">
    <location>
        <begin position="735"/>
        <end position="761"/>
    </location>
</feature>
<feature type="domain" description="Duffy-binding-like" evidence="3">
    <location>
        <begin position="477"/>
        <end position="621"/>
    </location>
</feature>
<sequence>MCATQEAKTIRHTTNEIDRYKKQKEKPQGVGVGGLTTLASGSGDGDSNDPDKQLKSGEIPNDFLRQMFYTLGDYRDILFGKDISGDKNIETIKNKIDKILKQSGDTPVKPSDEQRKSWWEKNAEDIWNGMICALTHKTETPGEVDDTVKEALLDANNKPQNPKYKYDKVKLEEENSGPKTGGLTPQNPTAPSENKPTTLTDFISRPTYFRYLEEWGETFCRERAKRLAQIKKDCKVGDNSHGKKESQKCSGYGEHCDDQLKDDPTNVSDLMCQDCGASCRFYKKWIERKKDEYDKLKKIYHKQKTDAKSDNGFCGTLENYEEAKDFLQTLKNGPCKNNSEEGNGKGKQIFDDDSETFKHTKHCDPCSKFKIKCENCKCSGDDTNVRCNDKNVIDSITSENIIYDKSGNGNIEMRVSDNPESGKEFNGLETCKDADIFKGIRKDEWKCGYKCGYNVCEPVKVDGKANDEKHIITIRGLVTHWVQNFLDDYNKIRRKLNPCRNNDEVSKCIKDCLNKCNCAGKWIKLKQDEWGKIKNVLLEQYKYEKDEYYPVTTILEDLRDRPEFKNAIKPCDSLDQFKKSCGLNGTENSPNGKEGTPKDIVECLLNKLQTKANKCKDDHKPSDDTPSTCVEKSPNVEDDDEPLEEENQTPDEAQKMIPKICGDMPTQPEQPEKEEGDCNPAPAPSAGPKPPDAPPPAPAPAAPPSTPASTTPKKPAPKQPKQRRIKTRHLLDHPAVIPALMSSTIMWSIGIAFAAFTYFFLK</sequence>